<gene>
    <name evidence="2" type="ORF">O181_042356</name>
</gene>
<dbReference type="AlphaFoldDB" id="A0A9Q3DLH7"/>
<comment type="caution">
    <text evidence="2">The sequence shown here is derived from an EMBL/GenBank/DDBJ whole genome shotgun (WGS) entry which is preliminary data.</text>
</comment>
<dbReference type="Proteomes" id="UP000765509">
    <property type="component" value="Unassembled WGS sequence"/>
</dbReference>
<dbReference type="OrthoDB" id="2273864at2759"/>
<name>A0A9Q3DLH7_9BASI</name>
<dbReference type="InterPro" id="IPR041588">
    <property type="entry name" value="Integrase_H2C2"/>
</dbReference>
<feature type="domain" description="Integrase zinc-binding" evidence="1">
    <location>
        <begin position="5"/>
        <end position="62"/>
    </location>
</feature>
<evidence type="ECO:0000313" key="3">
    <source>
        <dbReference type="Proteomes" id="UP000765509"/>
    </source>
</evidence>
<evidence type="ECO:0000259" key="1">
    <source>
        <dbReference type="Pfam" id="PF17921"/>
    </source>
</evidence>
<dbReference type="Pfam" id="PF17921">
    <property type="entry name" value="Integrase_H2C2"/>
    <property type="match status" value="1"/>
</dbReference>
<accession>A0A9Q3DLH7</accession>
<organism evidence="2 3">
    <name type="scientific">Austropuccinia psidii MF-1</name>
    <dbReference type="NCBI Taxonomy" id="1389203"/>
    <lineage>
        <taxon>Eukaryota</taxon>
        <taxon>Fungi</taxon>
        <taxon>Dikarya</taxon>
        <taxon>Basidiomycota</taxon>
        <taxon>Pucciniomycotina</taxon>
        <taxon>Pucciniomycetes</taxon>
        <taxon>Pucciniales</taxon>
        <taxon>Sphaerophragmiaceae</taxon>
        <taxon>Austropuccinia</taxon>
    </lineage>
</organism>
<evidence type="ECO:0000313" key="2">
    <source>
        <dbReference type="EMBL" id="MBW0502641.1"/>
    </source>
</evidence>
<sequence length="99" mass="11358">MPLTDRALINTIIHEWNDCVAAGHLSEDITPERVKTCSWWQNCKKDDAEYCQTCDRCQKANRATGKESGMIMKIQEPKSSWEIAHMHWVRALPTGGDRI</sequence>
<protein>
    <recommendedName>
        <fullName evidence="1">Integrase zinc-binding domain-containing protein</fullName>
    </recommendedName>
</protein>
<dbReference type="Gene3D" id="1.10.340.70">
    <property type="match status" value="1"/>
</dbReference>
<keyword evidence="3" id="KW-1185">Reference proteome</keyword>
<dbReference type="EMBL" id="AVOT02016939">
    <property type="protein sequence ID" value="MBW0502641.1"/>
    <property type="molecule type" value="Genomic_DNA"/>
</dbReference>
<reference evidence="2" key="1">
    <citation type="submission" date="2021-03" db="EMBL/GenBank/DDBJ databases">
        <title>Draft genome sequence of rust myrtle Austropuccinia psidii MF-1, a brazilian biotype.</title>
        <authorList>
            <person name="Quecine M.C."/>
            <person name="Pachon D.M.R."/>
            <person name="Bonatelli M.L."/>
            <person name="Correr F.H."/>
            <person name="Franceschini L.M."/>
            <person name="Leite T.F."/>
            <person name="Margarido G.R.A."/>
            <person name="Almeida C.A."/>
            <person name="Ferrarezi J.A."/>
            <person name="Labate C.A."/>
        </authorList>
    </citation>
    <scope>NUCLEOTIDE SEQUENCE</scope>
    <source>
        <strain evidence="2">MF-1</strain>
    </source>
</reference>
<proteinExistence type="predicted"/>